<dbReference type="EMBL" id="KV010250">
    <property type="protein sequence ID" value="KZV27878.1"/>
    <property type="molecule type" value="Genomic_DNA"/>
</dbReference>
<feature type="region of interest" description="Disordered" evidence="1">
    <location>
        <begin position="1"/>
        <end position="33"/>
    </location>
</feature>
<dbReference type="AlphaFoldDB" id="A0A2Z7B338"/>
<evidence type="ECO:0000313" key="2">
    <source>
        <dbReference type="EMBL" id="KZV27878.1"/>
    </source>
</evidence>
<name>A0A2Z7B338_9LAMI</name>
<keyword evidence="3" id="KW-1185">Reference proteome</keyword>
<gene>
    <name evidence="2" type="ORF">F511_37404</name>
</gene>
<evidence type="ECO:0000256" key="1">
    <source>
        <dbReference type="SAM" id="MobiDB-lite"/>
    </source>
</evidence>
<protein>
    <submittedName>
        <fullName evidence="2">Uncharacterized protein</fullName>
    </submittedName>
</protein>
<dbReference type="Proteomes" id="UP000250235">
    <property type="component" value="Unassembled WGS sequence"/>
</dbReference>
<organism evidence="2 3">
    <name type="scientific">Dorcoceras hygrometricum</name>
    <dbReference type="NCBI Taxonomy" id="472368"/>
    <lineage>
        <taxon>Eukaryota</taxon>
        <taxon>Viridiplantae</taxon>
        <taxon>Streptophyta</taxon>
        <taxon>Embryophyta</taxon>
        <taxon>Tracheophyta</taxon>
        <taxon>Spermatophyta</taxon>
        <taxon>Magnoliopsida</taxon>
        <taxon>eudicotyledons</taxon>
        <taxon>Gunneridae</taxon>
        <taxon>Pentapetalae</taxon>
        <taxon>asterids</taxon>
        <taxon>lamiids</taxon>
        <taxon>Lamiales</taxon>
        <taxon>Gesneriaceae</taxon>
        <taxon>Didymocarpoideae</taxon>
        <taxon>Trichosporeae</taxon>
        <taxon>Loxocarpinae</taxon>
        <taxon>Dorcoceras</taxon>
    </lineage>
</organism>
<proteinExistence type="predicted"/>
<reference evidence="2 3" key="1">
    <citation type="journal article" date="2015" name="Proc. Natl. Acad. Sci. U.S.A.">
        <title>The resurrection genome of Boea hygrometrica: A blueprint for survival of dehydration.</title>
        <authorList>
            <person name="Xiao L."/>
            <person name="Yang G."/>
            <person name="Zhang L."/>
            <person name="Yang X."/>
            <person name="Zhao S."/>
            <person name="Ji Z."/>
            <person name="Zhou Q."/>
            <person name="Hu M."/>
            <person name="Wang Y."/>
            <person name="Chen M."/>
            <person name="Xu Y."/>
            <person name="Jin H."/>
            <person name="Xiao X."/>
            <person name="Hu G."/>
            <person name="Bao F."/>
            <person name="Hu Y."/>
            <person name="Wan P."/>
            <person name="Li L."/>
            <person name="Deng X."/>
            <person name="Kuang T."/>
            <person name="Xiang C."/>
            <person name="Zhu J.K."/>
            <person name="Oliver M.J."/>
            <person name="He Y."/>
        </authorList>
    </citation>
    <scope>NUCLEOTIDE SEQUENCE [LARGE SCALE GENOMIC DNA]</scope>
    <source>
        <strain evidence="3">cv. XS01</strain>
    </source>
</reference>
<evidence type="ECO:0000313" key="3">
    <source>
        <dbReference type="Proteomes" id="UP000250235"/>
    </source>
</evidence>
<accession>A0A2Z7B338</accession>
<sequence>MARSAEPWLDVKPHNVSRVGEPSRSRPSCMQCSSRMGPWLGPWESSGPRGGPAAGLQPWAAGAGGPMVGRWRVACGVRRACGLGLGFAWTDWFGWTGSVSDNLKIGFELVPKKLTTSKTYKYVTNYQCSIA</sequence>